<evidence type="ECO:0000256" key="5">
    <source>
        <dbReference type="ARBA" id="ARBA00023136"/>
    </source>
</evidence>
<dbReference type="GO" id="GO:0043025">
    <property type="term" value="C:neuronal cell body"/>
    <property type="evidence" value="ECO:0007669"/>
    <property type="project" value="TreeGrafter"/>
</dbReference>
<comment type="caution">
    <text evidence="8">Lacks conserved residue(s) required for the propagation of feature annotation.</text>
</comment>
<evidence type="ECO:0000256" key="3">
    <source>
        <dbReference type="ARBA" id="ARBA00022692"/>
    </source>
</evidence>
<dbReference type="GO" id="GO:0008049">
    <property type="term" value="P:male courtship behavior"/>
    <property type="evidence" value="ECO:0007669"/>
    <property type="project" value="TreeGrafter"/>
</dbReference>
<evidence type="ECO:0000256" key="2">
    <source>
        <dbReference type="ARBA" id="ARBA00022475"/>
    </source>
</evidence>
<reference evidence="9" key="1">
    <citation type="submission" date="2024-04" db="EMBL/GenBank/DDBJ databases">
        <authorList>
            <consortium name="Molecular Ecology Group"/>
        </authorList>
    </citation>
    <scope>NUCLEOTIDE SEQUENCE</scope>
</reference>
<feature type="transmembrane region" description="Helical" evidence="8">
    <location>
        <begin position="65"/>
        <end position="87"/>
    </location>
</feature>
<gene>
    <name evidence="9" type="ORF">LPLAT_LOCUS2564</name>
</gene>
<evidence type="ECO:0000256" key="7">
    <source>
        <dbReference type="ARBA" id="ARBA00023224"/>
    </source>
</evidence>
<feature type="transmembrane region" description="Helical" evidence="8">
    <location>
        <begin position="125"/>
        <end position="146"/>
    </location>
</feature>
<dbReference type="GO" id="GO:0030424">
    <property type="term" value="C:axon"/>
    <property type="evidence" value="ECO:0007669"/>
    <property type="project" value="TreeGrafter"/>
</dbReference>
<keyword evidence="3 8" id="KW-0812">Transmembrane</keyword>
<dbReference type="InterPro" id="IPR013604">
    <property type="entry name" value="7TM_chemorcpt"/>
</dbReference>
<sequence length="391" mass="46411">MIMANTIEKAVYPLLLTASVLGLGVYSPKKPYLSILYNITVWIAYGCLYYYTVTTLKAEIWFQSISTMLYIQTGILAIITSIIMSVYQDKRFRIFMKRLAAVDDTLKELGTPEIYRQLHKYSKRVLIGWFVCTHMANSFDTIWWFYAMKDHRCIIIPYITNHFHHVHMLENLLFITLLWYIGTRFDKVNEHMRCLLIKKEYGLRYAWRKPVLTTRGCITDKYKCILWTSMHVHLELCQIARELNVMFGPQLTMEIVAYLIYLTISCDYIIKHVQTKSHYIFSPFTWIDIYFWIFLHVAGLFCLNYVCENVSTKANEMEKIIHQLTDFLRYADVRDEIYQFSLQIIYHPLKFTGLGLFYFGNGLLRKFFMTITTFLIFIIQMVPIPKKATDF</sequence>
<evidence type="ECO:0000256" key="4">
    <source>
        <dbReference type="ARBA" id="ARBA00022989"/>
    </source>
</evidence>
<protein>
    <recommendedName>
        <fullName evidence="8">Gustatory receptor</fullName>
    </recommendedName>
</protein>
<feature type="transmembrane region" description="Helical" evidence="8">
    <location>
        <begin position="35"/>
        <end position="53"/>
    </location>
</feature>
<keyword evidence="2 8" id="KW-1003">Cell membrane</keyword>
<keyword evidence="7 8" id="KW-0807">Transducer</keyword>
<name>A0AAV2NAI2_9HYME</name>
<feature type="transmembrane region" description="Helical" evidence="8">
    <location>
        <begin position="251"/>
        <end position="270"/>
    </location>
</feature>
<comment type="subcellular location">
    <subcellularLocation>
        <location evidence="1 8">Cell membrane</location>
        <topology evidence="1 8">Multi-pass membrane protein</topology>
    </subcellularLocation>
</comment>
<dbReference type="GO" id="GO:0050909">
    <property type="term" value="P:sensory perception of taste"/>
    <property type="evidence" value="ECO:0007669"/>
    <property type="project" value="InterPro"/>
</dbReference>
<feature type="transmembrane region" description="Helical" evidence="8">
    <location>
        <begin position="290"/>
        <end position="307"/>
    </location>
</feature>
<keyword evidence="6 8" id="KW-0675">Receptor</keyword>
<keyword evidence="5 8" id="KW-0472">Membrane</keyword>
<feature type="transmembrane region" description="Helical" evidence="8">
    <location>
        <begin position="367"/>
        <end position="384"/>
    </location>
</feature>
<dbReference type="GO" id="GO:0007165">
    <property type="term" value="P:signal transduction"/>
    <property type="evidence" value="ECO:0007669"/>
    <property type="project" value="UniProtKB-KW"/>
</dbReference>
<evidence type="ECO:0000256" key="8">
    <source>
        <dbReference type="RuleBase" id="RU363108"/>
    </source>
</evidence>
<dbReference type="Pfam" id="PF08395">
    <property type="entry name" value="7tm_7"/>
    <property type="match status" value="1"/>
</dbReference>
<dbReference type="GO" id="GO:0030425">
    <property type="term" value="C:dendrite"/>
    <property type="evidence" value="ECO:0007669"/>
    <property type="project" value="TreeGrafter"/>
</dbReference>
<dbReference type="GO" id="GO:0007635">
    <property type="term" value="P:chemosensory behavior"/>
    <property type="evidence" value="ECO:0007669"/>
    <property type="project" value="TreeGrafter"/>
</dbReference>
<feature type="transmembrane region" description="Helical" evidence="8">
    <location>
        <begin position="12"/>
        <end position="28"/>
    </location>
</feature>
<comment type="similarity">
    <text evidence="8">Belongs to the insect chemoreceptor superfamily. Gustatory receptor (GR) family.</text>
</comment>
<comment type="function">
    <text evidence="8">Gustatory receptor which mediates acceptance or avoidance behavior, depending on its substrates.</text>
</comment>
<evidence type="ECO:0000256" key="1">
    <source>
        <dbReference type="ARBA" id="ARBA00004651"/>
    </source>
</evidence>
<dbReference type="Proteomes" id="UP001497644">
    <property type="component" value="Chromosome 11"/>
</dbReference>
<evidence type="ECO:0000313" key="10">
    <source>
        <dbReference type="Proteomes" id="UP001497644"/>
    </source>
</evidence>
<dbReference type="AlphaFoldDB" id="A0AAV2NAI2"/>
<dbReference type="GO" id="GO:0005886">
    <property type="term" value="C:plasma membrane"/>
    <property type="evidence" value="ECO:0007669"/>
    <property type="project" value="UniProtKB-SubCell"/>
</dbReference>
<dbReference type="EMBL" id="OZ034834">
    <property type="protein sequence ID" value="CAL1676355.1"/>
    <property type="molecule type" value="Genomic_DNA"/>
</dbReference>
<dbReference type="PANTHER" id="PTHR21143:SF133">
    <property type="entry name" value="GUSTATORY AND PHEROMONE RECEPTOR 32A-RELATED"/>
    <property type="match status" value="1"/>
</dbReference>
<evidence type="ECO:0000313" key="9">
    <source>
        <dbReference type="EMBL" id="CAL1676355.1"/>
    </source>
</evidence>
<keyword evidence="10" id="KW-1185">Reference proteome</keyword>
<dbReference type="PANTHER" id="PTHR21143">
    <property type="entry name" value="INVERTEBRATE GUSTATORY RECEPTOR"/>
    <property type="match status" value="1"/>
</dbReference>
<proteinExistence type="inferred from homology"/>
<keyword evidence="4 8" id="KW-1133">Transmembrane helix</keyword>
<evidence type="ECO:0000256" key="6">
    <source>
        <dbReference type="ARBA" id="ARBA00023170"/>
    </source>
</evidence>
<feature type="transmembrane region" description="Helical" evidence="8">
    <location>
        <begin position="166"/>
        <end position="183"/>
    </location>
</feature>
<organism evidence="9 10">
    <name type="scientific">Lasius platythorax</name>
    <dbReference type="NCBI Taxonomy" id="488582"/>
    <lineage>
        <taxon>Eukaryota</taxon>
        <taxon>Metazoa</taxon>
        <taxon>Ecdysozoa</taxon>
        <taxon>Arthropoda</taxon>
        <taxon>Hexapoda</taxon>
        <taxon>Insecta</taxon>
        <taxon>Pterygota</taxon>
        <taxon>Neoptera</taxon>
        <taxon>Endopterygota</taxon>
        <taxon>Hymenoptera</taxon>
        <taxon>Apocrita</taxon>
        <taxon>Aculeata</taxon>
        <taxon>Formicoidea</taxon>
        <taxon>Formicidae</taxon>
        <taxon>Formicinae</taxon>
        <taxon>Lasius</taxon>
        <taxon>Lasius</taxon>
    </lineage>
</organism>
<accession>A0AAV2NAI2</accession>